<name>A0ABY5S8Y1_9BACL</name>
<feature type="region of interest" description="Disordered" evidence="1">
    <location>
        <begin position="84"/>
        <end position="116"/>
    </location>
</feature>
<proteinExistence type="predicted"/>
<reference evidence="2" key="1">
    <citation type="submission" date="2022-01" db="EMBL/GenBank/DDBJ databases">
        <title>Paenibacillus spongiae sp. nov., isolated from marine sponge.</title>
        <authorList>
            <person name="Li Z."/>
            <person name="Zhang M."/>
        </authorList>
    </citation>
    <scope>NUCLEOTIDE SEQUENCE</scope>
    <source>
        <strain evidence="2">PHS-Z3</strain>
    </source>
</reference>
<evidence type="ECO:0000313" key="2">
    <source>
        <dbReference type="EMBL" id="UVI30050.1"/>
    </source>
</evidence>
<gene>
    <name evidence="2" type="ORF">L1F29_32510</name>
</gene>
<accession>A0ABY5S8Y1</accession>
<organism evidence="2 3">
    <name type="scientific">Paenibacillus spongiae</name>
    <dbReference type="NCBI Taxonomy" id="2909671"/>
    <lineage>
        <taxon>Bacteria</taxon>
        <taxon>Bacillati</taxon>
        <taxon>Bacillota</taxon>
        <taxon>Bacilli</taxon>
        <taxon>Bacillales</taxon>
        <taxon>Paenibacillaceae</taxon>
        <taxon>Paenibacillus</taxon>
    </lineage>
</organism>
<keyword evidence="3" id="KW-1185">Reference proteome</keyword>
<protein>
    <recommendedName>
        <fullName evidence="4">DUF4247 domain-containing protein</fullName>
    </recommendedName>
</protein>
<evidence type="ECO:0000313" key="3">
    <source>
        <dbReference type="Proteomes" id="UP001057877"/>
    </source>
</evidence>
<feature type="compositionally biased region" description="Low complexity" evidence="1">
    <location>
        <begin position="212"/>
        <end position="222"/>
    </location>
</feature>
<dbReference type="Proteomes" id="UP001057877">
    <property type="component" value="Chromosome"/>
</dbReference>
<evidence type="ECO:0008006" key="4">
    <source>
        <dbReference type="Google" id="ProtNLM"/>
    </source>
</evidence>
<sequence length="229" mass="23493">MNRDEDKAGAPARAFLFNKDGKPLRVLSTSLGIALLANAFIGGGLIGEASAEPGTAAAGAGEPKLVEWSTEAVKAFYDPSVDWNIPLPEAGQPATEEEDDQGSGASSGGTGASTGGGTTVIQHSAFGWDDLLLYHLIFNRGSAYSSASWYSNHKAYDTRTGTAYKPRTYSADTFQNKPVVGSAVRPRTTDTTGSVTRRSTSSSKGGIGGNSSGFSSSSSGKSSFGGFGG</sequence>
<feature type="region of interest" description="Disordered" evidence="1">
    <location>
        <begin position="176"/>
        <end position="229"/>
    </location>
</feature>
<feature type="compositionally biased region" description="Low complexity" evidence="1">
    <location>
        <begin position="189"/>
        <end position="204"/>
    </location>
</feature>
<feature type="compositionally biased region" description="Gly residues" evidence="1">
    <location>
        <begin position="105"/>
        <end position="116"/>
    </location>
</feature>
<evidence type="ECO:0000256" key="1">
    <source>
        <dbReference type="SAM" id="MobiDB-lite"/>
    </source>
</evidence>
<dbReference type="EMBL" id="CP091430">
    <property type="protein sequence ID" value="UVI30050.1"/>
    <property type="molecule type" value="Genomic_DNA"/>
</dbReference>
<dbReference type="RefSeq" id="WP_258386120.1">
    <property type="nucleotide sequence ID" value="NZ_CP091430.1"/>
</dbReference>